<comment type="caution">
    <text evidence="4">The sequence shown here is derived from an EMBL/GenBank/DDBJ whole genome shotgun (WGS) entry which is preliminary data.</text>
</comment>
<evidence type="ECO:0000313" key="5">
    <source>
        <dbReference type="Proteomes" id="UP001497382"/>
    </source>
</evidence>
<feature type="compositionally biased region" description="Polar residues" evidence="2">
    <location>
        <begin position="152"/>
        <end position="171"/>
    </location>
</feature>
<dbReference type="EMBL" id="CAXIEN010000199">
    <property type="protein sequence ID" value="CAL1286182.1"/>
    <property type="molecule type" value="Genomic_DNA"/>
</dbReference>
<feature type="compositionally biased region" description="Basic and acidic residues" evidence="2">
    <location>
        <begin position="298"/>
        <end position="310"/>
    </location>
</feature>
<accession>A0AAV2AQT5</accession>
<evidence type="ECO:0000256" key="2">
    <source>
        <dbReference type="SAM" id="MobiDB-lite"/>
    </source>
</evidence>
<feature type="region of interest" description="Disordered" evidence="2">
    <location>
        <begin position="1"/>
        <end position="415"/>
    </location>
</feature>
<feature type="compositionally biased region" description="Basic residues" evidence="2">
    <location>
        <begin position="226"/>
        <end position="236"/>
    </location>
</feature>
<feature type="compositionally biased region" description="Basic and acidic residues" evidence="2">
    <location>
        <begin position="385"/>
        <end position="400"/>
    </location>
</feature>
<comment type="similarity">
    <text evidence="1">Belongs to the NKAP family.</text>
</comment>
<feature type="compositionally biased region" description="Basic residues" evidence="2">
    <location>
        <begin position="346"/>
        <end position="375"/>
    </location>
</feature>
<feature type="compositionally biased region" description="Basic and acidic residues" evidence="2">
    <location>
        <begin position="258"/>
        <end position="285"/>
    </location>
</feature>
<name>A0AAV2AQT5_9ARAC</name>
<dbReference type="InterPro" id="IPR009269">
    <property type="entry name" value="NKAP_C"/>
</dbReference>
<dbReference type="InterPro" id="IPR040466">
    <property type="entry name" value="NKAP"/>
</dbReference>
<protein>
    <recommendedName>
        <fullName evidence="3">NF-kappa-B-activating protein C-terminal domain-containing protein</fullName>
    </recommendedName>
</protein>
<evidence type="ECO:0000259" key="3">
    <source>
        <dbReference type="Pfam" id="PF06047"/>
    </source>
</evidence>
<gene>
    <name evidence="4" type="ORF">LARSCL_LOCUS14103</name>
</gene>
<evidence type="ECO:0000313" key="4">
    <source>
        <dbReference type="EMBL" id="CAL1286182.1"/>
    </source>
</evidence>
<dbReference type="Pfam" id="PF06047">
    <property type="entry name" value="Nkap_C"/>
    <property type="match status" value="1"/>
</dbReference>
<feature type="compositionally biased region" description="Low complexity" evidence="2">
    <location>
        <begin position="39"/>
        <end position="55"/>
    </location>
</feature>
<feature type="compositionally biased region" description="Basic and acidic residues" evidence="2">
    <location>
        <begin position="10"/>
        <end position="21"/>
    </location>
</feature>
<evidence type="ECO:0000256" key="1">
    <source>
        <dbReference type="ARBA" id="ARBA00009313"/>
    </source>
</evidence>
<feature type="compositionally biased region" description="Basic residues" evidence="2">
    <location>
        <begin position="25"/>
        <end position="38"/>
    </location>
</feature>
<feature type="domain" description="NF-kappa-B-activating protein C-terminal" evidence="3">
    <location>
        <begin position="421"/>
        <end position="520"/>
    </location>
</feature>
<sequence length="526" mass="60851">MASQSDGDSEDSRNYHSDKVSSKRGSSRKQHKPHRKSISRSPPYKSAYRSYSRSPSPKRNHKSQNASSAMHSSLKHTNRSKSPYLNHHLARSRSSSPKRHHRNDRSRSPVHPHHKSENHSKSFSNRARNAHSRSRSSSMDGKISQKYDKYQTGKSRSPPSKINHYNRSVSPPKNHRRRSASHSPPHMSQTRGVMYANYEKNGHHYSHSPSIDRKLSKRSREDSPLKKHKMSKKRHYSSGSSSDEAPNDRMAKSPQNNYEERNFHDPRDNFSRKFSEYNEPGDRNYGRNRKNWAAQEDFMDRRRMEREKIGARGVPTIWGSSPSKITDSDENDTEDEKQKEEFKSKNSGKKKHKIKKSKKEKKKKKKKEKKAKKSKKESFSSTDSEDLKEFETWVEKKKQEEGEEDTSVGPLPKTHVQLSAKDYGKALLPGEGAAMAAYVAEGKRIPRRGEIGLTSEQIQSFEAVGYVMSGSRHRRMEAVRLRKENQIYSADEKRALAMFNREERQKRETKILSQFKEMIKAATNTE</sequence>
<dbReference type="PANTHER" id="PTHR13087:SF0">
    <property type="entry name" value="NFKB ACTIVATING PROTEIN LIKE"/>
    <property type="match status" value="1"/>
</dbReference>
<reference evidence="4 5" key="1">
    <citation type="submission" date="2024-04" db="EMBL/GenBank/DDBJ databases">
        <authorList>
            <person name="Rising A."/>
            <person name="Reimegard J."/>
            <person name="Sonavane S."/>
            <person name="Akerstrom W."/>
            <person name="Nylinder S."/>
            <person name="Hedman E."/>
            <person name="Kallberg Y."/>
        </authorList>
    </citation>
    <scope>NUCLEOTIDE SEQUENCE [LARGE SCALE GENOMIC DNA]</scope>
</reference>
<proteinExistence type="inferred from homology"/>
<dbReference type="PANTHER" id="PTHR13087">
    <property type="entry name" value="NF-KAPPA B ACTIVATING PROTEIN"/>
    <property type="match status" value="1"/>
</dbReference>
<keyword evidence="5" id="KW-1185">Reference proteome</keyword>
<feature type="compositionally biased region" description="Basic residues" evidence="2">
    <location>
        <begin position="88"/>
        <end position="114"/>
    </location>
</feature>
<organism evidence="4 5">
    <name type="scientific">Larinioides sclopetarius</name>
    <dbReference type="NCBI Taxonomy" id="280406"/>
    <lineage>
        <taxon>Eukaryota</taxon>
        <taxon>Metazoa</taxon>
        <taxon>Ecdysozoa</taxon>
        <taxon>Arthropoda</taxon>
        <taxon>Chelicerata</taxon>
        <taxon>Arachnida</taxon>
        <taxon>Araneae</taxon>
        <taxon>Araneomorphae</taxon>
        <taxon>Entelegynae</taxon>
        <taxon>Araneoidea</taxon>
        <taxon>Araneidae</taxon>
        <taxon>Larinioides</taxon>
    </lineage>
</organism>
<dbReference type="Proteomes" id="UP001497382">
    <property type="component" value="Unassembled WGS sequence"/>
</dbReference>
<dbReference type="AlphaFoldDB" id="A0AAV2AQT5"/>
<dbReference type="GO" id="GO:0010468">
    <property type="term" value="P:regulation of gene expression"/>
    <property type="evidence" value="ECO:0007669"/>
    <property type="project" value="TreeGrafter"/>
</dbReference>
<dbReference type="GO" id="GO:0005634">
    <property type="term" value="C:nucleus"/>
    <property type="evidence" value="ECO:0007669"/>
    <property type="project" value="TreeGrafter"/>
</dbReference>
<dbReference type="GO" id="GO:0003682">
    <property type="term" value="F:chromatin binding"/>
    <property type="evidence" value="ECO:0007669"/>
    <property type="project" value="InterPro"/>
</dbReference>
<feature type="compositionally biased region" description="Basic and acidic residues" evidence="2">
    <location>
        <begin position="210"/>
        <end position="225"/>
    </location>
</feature>